<keyword evidence="5" id="KW-0472">Membrane</keyword>
<dbReference type="InterPro" id="IPR057336">
    <property type="entry name" value="GerAC_N"/>
</dbReference>
<dbReference type="InterPro" id="IPR038501">
    <property type="entry name" value="Spore_GerAC_C_sf"/>
</dbReference>
<reference evidence="10" key="2">
    <citation type="submission" date="2021-09" db="EMBL/GenBank/DDBJ databases">
        <authorList>
            <person name="Gilroy R."/>
        </authorList>
    </citation>
    <scope>NUCLEOTIDE SEQUENCE</scope>
    <source>
        <strain evidence="10">CHK171-7178</strain>
    </source>
</reference>
<dbReference type="InterPro" id="IPR008844">
    <property type="entry name" value="Spore_GerAC-like"/>
</dbReference>
<proteinExistence type="inferred from homology"/>
<dbReference type="NCBIfam" id="TIGR02887">
    <property type="entry name" value="spore_ger_x_C"/>
    <property type="match status" value="1"/>
</dbReference>
<keyword evidence="6" id="KW-0564">Palmitate</keyword>
<comment type="subcellular location">
    <subcellularLocation>
        <location evidence="1">Membrane</location>
        <topology evidence="1">Lipid-anchor</topology>
    </subcellularLocation>
</comment>
<sequence length="374" mass="42037">MKKIHFFLLLLFLCVGLVGCAETNLLERVGLATLIGYDFGKEEVVETTAVVRQVSTELQSKVAVITAENDTSQGTRAKINRRAAKKIMSGQLRGGLFGEEFAKAGIGHYIDTFLKNPAISGGMLFAVVEGETRPLLEYQYPNIDDIGEHIYNLLKQNIDNEQVVSSALHELAHDYYSIGRDIALPIIKREEELLEISGIALFKKDKMVGKLPVEDSFYVKLSRDDYHAGTYELKIKGDDLPSSLMKNPPDEISLVFDPIKTHKDVKLVNPTTPEFNLHLSVQARILEIKPNINAGEAKNTEKLEKAISKSLSSEISRVIAYCQKIDSDVFGYGDHYRSSVRHSKLTEEKWHELYKKMKVNVDVDFTLLRSGVFE</sequence>
<evidence type="ECO:0000259" key="8">
    <source>
        <dbReference type="Pfam" id="PF05504"/>
    </source>
</evidence>
<evidence type="ECO:0000256" key="5">
    <source>
        <dbReference type="ARBA" id="ARBA00023136"/>
    </source>
</evidence>
<dbReference type="Proteomes" id="UP000698173">
    <property type="component" value="Unassembled WGS sequence"/>
</dbReference>
<evidence type="ECO:0000313" key="10">
    <source>
        <dbReference type="EMBL" id="HJF32148.1"/>
    </source>
</evidence>
<dbReference type="Pfam" id="PF05504">
    <property type="entry name" value="Spore_GerAC"/>
    <property type="match status" value="1"/>
</dbReference>
<dbReference type="GO" id="GO:0009847">
    <property type="term" value="P:spore germination"/>
    <property type="evidence" value="ECO:0007669"/>
    <property type="project" value="InterPro"/>
</dbReference>
<comment type="caution">
    <text evidence="10">The sequence shown here is derived from an EMBL/GenBank/DDBJ whole genome shotgun (WGS) entry which is preliminary data.</text>
</comment>
<accession>A0A921FYM6</accession>
<dbReference type="PANTHER" id="PTHR35789">
    <property type="entry name" value="SPORE GERMINATION PROTEIN B3"/>
    <property type="match status" value="1"/>
</dbReference>
<feature type="domain" description="Spore germination GerAC-like C-terminal" evidence="8">
    <location>
        <begin position="197"/>
        <end position="371"/>
    </location>
</feature>
<evidence type="ECO:0000256" key="3">
    <source>
        <dbReference type="ARBA" id="ARBA00022544"/>
    </source>
</evidence>
<keyword evidence="3" id="KW-0309">Germination</keyword>
<evidence type="ECO:0000256" key="4">
    <source>
        <dbReference type="ARBA" id="ARBA00022729"/>
    </source>
</evidence>
<dbReference type="Pfam" id="PF25198">
    <property type="entry name" value="Spore_GerAC_N"/>
    <property type="match status" value="1"/>
</dbReference>
<evidence type="ECO:0000256" key="2">
    <source>
        <dbReference type="ARBA" id="ARBA00007886"/>
    </source>
</evidence>
<feature type="domain" description="Spore germination protein N-terminal" evidence="9">
    <location>
        <begin position="25"/>
        <end position="188"/>
    </location>
</feature>
<evidence type="ECO:0000256" key="6">
    <source>
        <dbReference type="ARBA" id="ARBA00023139"/>
    </source>
</evidence>
<evidence type="ECO:0000259" key="9">
    <source>
        <dbReference type="Pfam" id="PF25198"/>
    </source>
</evidence>
<organism evidence="10 11">
    <name type="scientific">Sporosarcina psychrophila</name>
    <name type="common">Bacillus psychrophilus</name>
    <dbReference type="NCBI Taxonomy" id="1476"/>
    <lineage>
        <taxon>Bacteria</taxon>
        <taxon>Bacillati</taxon>
        <taxon>Bacillota</taxon>
        <taxon>Bacilli</taxon>
        <taxon>Bacillales</taxon>
        <taxon>Caryophanaceae</taxon>
        <taxon>Sporosarcina</taxon>
    </lineage>
</organism>
<evidence type="ECO:0000313" key="11">
    <source>
        <dbReference type="Proteomes" id="UP000698173"/>
    </source>
</evidence>
<reference evidence="10" key="1">
    <citation type="journal article" date="2021" name="PeerJ">
        <title>Extensive microbial diversity within the chicken gut microbiome revealed by metagenomics and culture.</title>
        <authorList>
            <person name="Gilroy R."/>
            <person name="Ravi A."/>
            <person name="Getino M."/>
            <person name="Pursley I."/>
            <person name="Horton D.L."/>
            <person name="Alikhan N.F."/>
            <person name="Baker D."/>
            <person name="Gharbi K."/>
            <person name="Hall N."/>
            <person name="Watson M."/>
            <person name="Adriaenssens E.M."/>
            <person name="Foster-Nyarko E."/>
            <person name="Jarju S."/>
            <person name="Secka A."/>
            <person name="Antonio M."/>
            <person name="Oren A."/>
            <person name="Chaudhuri R.R."/>
            <person name="La Ragione R."/>
            <person name="Hildebrand F."/>
            <person name="Pallen M.J."/>
        </authorList>
    </citation>
    <scope>NUCLEOTIDE SEQUENCE</scope>
    <source>
        <strain evidence="10">CHK171-7178</strain>
    </source>
</reference>
<name>A0A921FYM6_SPOPS</name>
<keyword evidence="4" id="KW-0732">Signal</keyword>
<evidence type="ECO:0000256" key="1">
    <source>
        <dbReference type="ARBA" id="ARBA00004635"/>
    </source>
</evidence>
<dbReference type="PROSITE" id="PS51257">
    <property type="entry name" value="PROKAR_LIPOPROTEIN"/>
    <property type="match status" value="1"/>
</dbReference>
<dbReference type="GO" id="GO:0016020">
    <property type="term" value="C:membrane"/>
    <property type="evidence" value="ECO:0007669"/>
    <property type="project" value="UniProtKB-SubCell"/>
</dbReference>
<dbReference type="InterPro" id="IPR046953">
    <property type="entry name" value="Spore_GerAC-like_C"/>
</dbReference>
<keyword evidence="7" id="KW-0449">Lipoprotein</keyword>
<comment type="similarity">
    <text evidence="2">Belongs to the GerABKC lipoprotein family.</text>
</comment>
<protein>
    <submittedName>
        <fullName evidence="10">Ger(X)C family spore germination protein</fullName>
    </submittedName>
</protein>
<dbReference type="AlphaFoldDB" id="A0A921FYM6"/>
<gene>
    <name evidence="10" type="ORF">K8V56_10295</name>
</gene>
<evidence type="ECO:0000256" key="7">
    <source>
        <dbReference type="ARBA" id="ARBA00023288"/>
    </source>
</evidence>
<dbReference type="PANTHER" id="PTHR35789:SF1">
    <property type="entry name" value="SPORE GERMINATION PROTEIN B3"/>
    <property type="match status" value="1"/>
</dbReference>
<dbReference type="Gene3D" id="3.30.300.210">
    <property type="entry name" value="Nutrient germinant receptor protein C, domain 3"/>
    <property type="match status" value="1"/>
</dbReference>
<dbReference type="EMBL" id="DYWT01000170">
    <property type="protein sequence ID" value="HJF32148.1"/>
    <property type="molecule type" value="Genomic_DNA"/>
</dbReference>